<evidence type="ECO:0000256" key="1">
    <source>
        <dbReference type="SAM" id="Phobius"/>
    </source>
</evidence>
<dbReference type="Gramene" id="Kaladp0018s0214.1.v1.1">
    <property type="protein sequence ID" value="Kaladp0018s0214.1.v1.1"/>
    <property type="gene ID" value="Kaladp0018s0214.v1.1"/>
</dbReference>
<feature type="transmembrane region" description="Helical" evidence="1">
    <location>
        <begin position="29"/>
        <end position="58"/>
    </location>
</feature>
<dbReference type="EnsemblPlants" id="Kaladp0018s0214.1.v1.1">
    <property type="protein sequence ID" value="Kaladp0018s0214.1.v1.1"/>
    <property type="gene ID" value="Kaladp0018s0214.v1.1"/>
</dbReference>
<keyword evidence="1" id="KW-0472">Membrane</keyword>
<evidence type="ECO:0000313" key="2">
    <source>
        <dbReference type="EnsemblPlants" id="Kaladp0018s0214.1.v1.1"/>
    </source>
</evidence>
<protein>
    <submittedName>
        <fullName evidence="2">Uncharacterized protein</fullName>
    </submittedName>
</protein>
<dbReference type="Proteomes" id="UP000594263">
    <property type="component" value="Unplaced"/>
</dbReference>
<keyword evidence="1" id="KW-1133">Transmembrane helix</keyword>
<dbReference type="AlphaFoldDB" id="A0A7N0T1T5"/>
<name>A0A7N0T1T5_KALFE</name>
<reference evidence="2" key="1">
    <citation type="submission" date="2021-01" db="UniProtKB">
        <authorList>
            <consortium name="EnsemblPlants"/>
        </authorList>
    </citation>
    <scope>IDENTIFICATION</scope>
</reference>
<accession>A0A7N0T1T5</accession>
<keyword evidence="3" id="KW-1185">Reference proteome</keyword>
<sequence length="86" mass="10042">MDAILCFEELSLNMCCYLFGFRGHEDATFILFFLSIPTFLLAEFLNLSGTLSVFFYAITTTHYLWPTVTENSIIWRYIMPLSCFND</sequence>
<evidence type="ECO:0000313" key="3">
    <source>
        <dbReference type="Proteomes" id="UP000594263"/>
    </source>
</evidence>
<keyword evidence="1" id="KW-0812">Transmembrane</keyword>
<proteinExistence type="predicted"/>
<organism evidence="2 3">
    <name type="scientific">Kalanchoe fedtschenkoi</name>
    <name type="common">Lavender scallops</name>
    <name type="synonym">South American air plant</name>
    <dbReference type="NCBI Taxonomy" id="63787"/>
    <lineage>
        <taxon>Eukaryota</taxon>
        <taxon>Viridiplantae</taxon>
        <taxon>Streptophyta</taxon>
        <taxon>Embryophyta</taxon>
        <taxon>Tracheophyta</taxon>
        <taxon>Spermatophyta</taxon>
        <taxon>Magnoliopsida</taxon>
        <taxon>eudicotyledons</taxon>
        <taxon>Gunneridae</taxon>
        <taxon>Pentapetalae</taxon>
        <taxon>Saxifragales</taxon>
        <taxon>Crassulaceae</taxon>
        <taxon>Kalanchoe</taxon>
    </lineage>
</organism>